<dbReference type="Proteomes" id="UP001500340">
    <property type="component" value="Unassembled WGS sequence"/>
</dbReference>
<name>A0ABN0YCD1_9BACL</name>
<evidence type="ECO:0000313" key="1">
    <source>
        <dbReference type="EMBL" id="GAA0390558.1"/>
    </source>
</evidence>
<organism evidence="1 2">
    <name type="scientific">Paenibacillus motobuensis</name>
    <dbReference type="NCBI Taxonomy" id="295324"/>
    <lineage>
        <taxon>Bacteria</taxon>
        <taxon>Bacillati</taxon>
        <taxon>Bacillota</taxon>
        <taxon>Bacilli</taxon>
        <taxon>Bacillales</taxon>
        <taxon>Paenibacillaceae</taxon>
        <taxon>Paenibacillus</taxon>
    </lineage>
</organism>
<keyword evidence="2" id="KW-1185">Reference proteome</keyword>
<comment type="caution">
    <text evidence="1">The sequence shown here is derived from an EMBL/GenBank/DDBJ whole genome shotgun (WGS) entry which is preliminary data.</text>
</comment>
<sequence length="850" mass="90786">MVSVADNKEFYRLDLVIDTTGAEDAERTVRALDKLLEQTERRTKALGKTKIAPEVILTDKTSTPAKKVISKLAEVDQTVANPEVVLADKTATPTKKVISKLATLDTTQANPEVDLVDKTASPASKIKSRVERINQTKAKPEAKLVDKVSSAANKVSSTLSAMARKPYNIVVRVKDMATGVIKKITSALTSPLALLGVGGGVAGVTTVGLDMVMQEQGITSAFKVMLGSAEAAAQRVQELTAFAGKTPYKREDIYEASRVLQVFTGNALSTGEGLKMVGDIAAGTKQEFGDVALWVGRLYDALKSGRPVGEMTSRLQEMGAIGGDARAGIEALADSGLKIDKTWPLVTQAFGKFDGMMEDMSGNLQNLLLGTKSFFTQNVIKRWGYGIESSLGPALKKFREWRGENKETIASIGEWFEAAGKNVSTFILDKGQRAFKILTDLANDPAFQNADFFGKIGIAWDRIITQPLSEWWSSGGEQKIADISAKIGTALGGGLKGFVLGALGLFDESGGGDESVYVSAGRTAGEAFFKSFFDAFDAGQIAKKLGETAWNVNKDAVTDPSWGNTAKAVTFDALALAGVGAVVGWFTNTFGWLGKLLPSGTRAAAAGTAASTAATTAASTATAAAAAETAAGALGLSASIIYGGAALLSAGAGIAAGEVMNRGLDKVTELRERNTQRKESIASNLPKPEETTDWAWVDNDKPKWYDMKKKFWNWVANTEIAGVDMTDIFGQPESLTKQPTISDFASSEFNKFTDVYQPVLTYDKGLLPNLSTFPSATNEPQPIQIPEEQISRIVDPLSELKQQVTVNVTMSPGLVNMNVTKEEVLPIEEVINQVGHKIRLSLTSAEQNLK</sequence>
<accession>A0ABN0YCD1</accession>
<reference evidence="1 2" key="1">
    <citation type="journal article" date="2019" name="Int. J. Syst. Evol. Microbiol.">
        <title>The Global Catalogue of Microorganisms (GCM) 10K type strain sequencing project: providing services to taxonomists for standard genome sequencing and annotation.</title>
        <authorList>
            <consortium name="The Broad Institute Genomics Platform"/>
            <consortium name="The Broad Institute Genome Sequencing Center for Infectious Disease"/>
            <person name="Wu L."/>
            <person name="Ma J."/>
        </authorList>
    </citation>
    <scope>NUCLEOTIDE SEQUENCE [LARGE SCALE GENOMIC DNA]</scope>
    <source>
        <strain evidence="1 2">JCM 12774</strain>
    </source>
</reference>
<proteinExistence type="predicted"/>
<protein>
    <recommendedName>
        <fullName evidence="3">Tape measure protein</fullName>
    </recommendedName>
</protein>
<evidence type="ECO:0008006" key="3">
    <source>
        <dbReference type="Google" id="ProtNLM"/>
    </source>
</evidence>
<gene>
    <name evidence="1" type="ORF">GCM10008933_21850</name>
</gene>
<evidence type="ECO:0000313" key="2">
    <source>
        <dbReference type="Proteomes" id="UP001500340"/>
    </source>
</evidence>
<dbReference type="EMBL" id="BAAACX010000009">
    <property type="protein sequence ID" value="GAA0390558.1"/>
    <property type="molecule type" value="Genomic_DNA"/>
</dbReference>